<organism evidence="2 3">
    <name type="scientific">Linum trigynum</name>
    <dbReference type="NCBI Taxonomy" id="586398"/>
    <lineage>
        <taxon>Eukaryota</taxon>
        <taxon>Viridiplantae</taxon>
        <taxon>Streptophyta</taxon>
        <taxon>Embryophyta</taxon>
        <taxon>Tracheophyta</taxon>
        <taxon>Spermatophyta</taxon>
        <taxon>Magnoliopsida</taxon>
        <taxon>eudicotyledons</taxon>
        <taxon>Gunneridae</taxon>
        <taxon>Pentapetalae</taxon>
        <taxon>rosids</taxon>
        <taxon>fabids</taxon>
        <taxon>Malpighiales</taxon>
        <taxon>Linaceae</taxon>
        <taxon>Linum</taxon>
    </lineage>
</organism>
<feature type="region of interest" description="Disordered" evidence="1">
    <location>
        <begin position="78"/>
        <end position="104"/>
    </location>
</feature>
<feature type="compositionally biased region" description="Basic and acidic residues" evidence="1">
    <location>
        <begin position="94"/>
        <end position="104"/>
    </location>
</feature>
<feature type="compositionally biased region" description="Low complexity" evidence="1">
    <location>
        <begin position="79"/>
        <end position="90"/>
    </location>
</feature>
<name>A0AAV2CLN2_9ROSI</name>
<evidence type="ECO:0000313" key="3">
    <source>
        <dbReference type="Proteomes" id="UP001497516"/>
    </source>
</evidence>
<keyword evidence="3" id="KW-1185">Reference proteome</keyword>
<protein>
    <submittedName>
        <fullName evidence="2">Uncharacterized protein</fullName>
    </submittedName>
</protein>
<sequence length="104" mass="11324">MAAIRGQQASRVGNRIVGQRKRRGLLTDNRLGFELRLWVFFTGIDSSSFVPLSSSPSTTGSDAGSCYKLVDGESPPLCSSIEMGMEGSSMTRSMRREDTSTKAR</sequence>
<proteinExistence type="predicted"/>
<evidence type="ECO:0000313" key="2">
    <source>
        <dbReference type="EMBL" id="CAL1357154.1"/>
    </source>
</evidence>
<dbReference type="EMBL" id="OZ034813">
    <property type="protein sequence ID" value="CAL1357154.1"/>
    <property type="molecule type" value="Genomic_DNA"/>
</dbReference>
<dbReference type="AlphaFoldDB" id="A0AAV2CLN2"/>
<evidence type="ECO:0000256" key="1">
    <source>
        <dbReference type="SAM" id="MobiDB-lite"/>
    </source>
</evidence>
<gene>
    <name evidence="2" type="ORF">LTRI10_LOCUS4808</name>
</gene>
<dbReference type="Proteomes" id="UP001497516">
    <property type="component" value="Chromosome 1"/>
</dbReference>
<reference evidence="2 3" key="1">
    <citation type="submission" date="2024-04" db="EMBL/GenBank/DDBJ databases">
        <authorList>
            <person name="Fracassetti M."/>
        </authorList>
    </citation>
    <scope>NUCLEOTIDE SEQUENCE [LARGE SCALE GENOMIC DNA]</scope>
</reference>
<accession>A0AAV2CLN2</accession>